<comment type="caution">
    <text evidence="7">The sequence shown here is derived from an EMBL/GenBank/DDBJ whole genome shotgun (WGS) entry which is preliminary data.</text>
</comment>
<dbReference type="EMBL" id="VSSQ01141963">
    <property type="protein sequence ID" value="MPN63074.1"/>
    <property type="molecule type" value="Genomic_DNA"/>
</dbReference>
<dbReference type="Gene3D" id="1.20.1540.10">
    <property type="entry name" value="Rhomboid-like"/>
    <property type="match status" value="1"/>
</dbReference>
<proteinExistence type="predicted"/>
<feature type="transmembrane region" description="Helical" evidence="5">
    <location>
        <begin position="85"/>
        <end position="103"/>
    </location>
</feature>
<gene>
    <name evidence="7" type="ORF">SDC9_210828</name>
</gene>
<dbReference type="GO" id="GO:0016020">
    <property type="term" value="C:membrane"/>
    <property type="evidence" value="ECO:0007669"/>
    <property type="project" value="UniProtKB-SubCell"/>
</dbReference>
<evidence type="ECO:0000259" key="6">
    <source>
        <dbReference type="Pfam" id="PF01694"/>
    </source>
</evidence>
<evidence type="ECO:0000256" key="5">
    <source>
        <dbReference type="SAM" id="Phobius"/>
    </source>
</evidence>
<feature type="transmembrane region" description="Helical" evidence="5">
    <location>
        <begin position="12"/>
        <end position="29"/>
    </location>
</feature>
<sequence length="106" mass="11457">MLEERYGSKRLAVFMLIVALVTGIVNIIFFDTALLGASGIVFMLIILSSYVNIKRGTIPLTLILVAAAYLGKEIISSFLEADNVSHLTHILGGVLGIVFGAKYNNK</sequence>
<name>A0A645JSM1_9ZZZZ</name>
<reference evidence="7" key="1">
    <citation type="submission" date="2019-08" db="EMBL/GenBank/DDBJ databases">
        <authorList>
            <person name="Kucharzyk K."/>
            <person name="Murdoch R.W."/>
            <person name="Higgins S."/>
            <person name="Loffler F."/>
        </authorList>
    </citation>
    <scope>NUCLEOTIDE SEQUENCE</scope>
</reference>
<evidence type="ECO:0000256" key="1">
    <source>
        <dbReference type="ARBA" id="ARBA00004141"/>
    </source>
</evidence>
<keyword evidence="3 5" id="KW-1133">Transmembrane helix</keyword>
<feature type="transmembrane region" description="Helical" evidence="5">
    <location>
        <begin position="60"/>
        <end position="79"/>
    </location>
</feature>
<protein>
    <recommendedName>
        <fullName evidence="6">Peptidase S54 rhomboid domain-containing protein</fullName>
    </recommendedName>
</protein>
<dbReference type="GO" id="GO:0004252">
    <property type="term" value="F:serine-type endopeptidase activity"/>
    <property type="evidence" value="ECO:0007669"/>
    <property type="project" value="InterPro"/>
</dbReference>
<dbReference type="AlphaFoldDB" id="A0A645JSM1"/>
<dbReference type="SUPFAM" id="SSF144091">
    <property type="entry name" value="Rhomboid-like"/>
    <property type="match status" value="1"/>
</dbReference>
<keyword evidence="4 5" id="KW-0472">Membrane</keyword>
<accession>A0A645JSM1</accession>
<evidence type="ECO:0000256" key="3">
    <source>
        <dbReference type="ARBA" id="ARBA00022989"/>
    </source>
</evidence>
<evidence type="ECO:0000256" key="4">
    <source>
        <dbReference type="ARBA" id="ARBA00023136"/>
    </source>
</evidence>
<comment type="subcellular location">
    <subcellularLocation>
        <location evidence="1">Membrane</location>
        <topology evidence="1">Multi-pass membrane protein</topology>
    </subcellularLocation>
</comment>
<feature type="domain" description="Peptidase S54 rhomboid" evidence="6">
    <location>
        <begin position="1"/>
        <end position="102"/>
    </location>
</feature>
<feature type="transmembrane region" description="Helical" evidence="5">
    <location>
        <begin position="35"/>
        <end position="53"/>
    </location>
</feature>
<dbReference type="InterPro" id="IPR022764">
    <property type="entry name" value="Peptidase_S54_rhomboid_dom"/>
</dbReference>
<evidence type="ECO:0000313" key="7">
    <source>
        <dbReference type="EMBL" id="MPN63074.1"/>
    </source>
</evidence>
<evidence type="ECO:0000256" key="2">
    <source>
        <dbReference type="ARBA" id="ARBA00022692"/>
    </source>
</evidence>
<organism evidence="7">
    <name type="scientific">bioreactor metagenome</name>
    <dbReference type="NCBI Taxonomy" id="1076179"/>
    <lineage>
        <taxon>unclassified sequences</taxon>
        <taxon>metagenomes</taxon>
        <taxon>ecological metagenomes</taxon>
    </lineage>
</organism>
<keyword evidence="2 5" id="KW-0812">Transmembrane</keyword>
<dbReference type="Pfam" id="PF01694">
    <property type="entry name" value="Rhomboid"/>
    <property type="match status" value="1"/>
</dbReference>
<dbReference type="InterPro" id="IPR035952">
    <property type="entry name" value="Rhomboid-like_sf"/>
</dbReference>